<reference evidence="7" key="1">
    <citation type="journal article" date="2019" name="Int. J. Syst. Evol. Microbiol.">
        <title>The Global Catalogue of Microorganisms (GCM) 10K type strain sequencing project: providing services to taxonomists for standard genome sequencing and annotation.</title>
        <authorList>
            <consortium name="The Broad Institute Genomics Platform"/>
            <consortium name="The Broad Institute Genome Sequencing Center for Infectious Disease"/>
            <person name="Wu L."/>
            <person name="Ma J."/>
        </authorList>
    </citation>
    <scope>NUCLEOTIDE SEQUENCE [LARGE SCALE GENOMIC DNA]</scope>
    <source>
        <strain evidence="7">JCM 17563</strain>
    </source>
</reference>
<accession>A0ABP7S9T6</accession>
<dbReference type="CDD" id="cd00377">
    <property type="entry name" value="ICL_PEPM"/>
    <property type="match status" value="1"/>
</dbReference>
<dbReference type="PANTHER" id="PTHR21631:SF3">
    <property type="entry name" value="BIFUNCTIONAL GLYOXYLATE CYCLE PROTEIN"/>
    <property type="match status" value="1"/>
</dbReference>
<dbReference type="Proteomes" id="UP001500235">
    <property type="component" value="Unassembled WGS sequence"/>
</dbReference>
<dbReference type="GO" id="GO:0016829">
    <property type="term" value="F:lyase activity"/>
    <property type="evidence" value="ECO:0007669"/>
    <property type="project" value="UniProtKB-KW"/>
</dbReference>
<evidence type="ECO:0000313" key="7">
    <source>
        <dbReference type="Proteomes" id="UP001500235"/>
    </source>
</evidence>
<dbReference type="RefSeq" id="WP_344705500.1">
    <property type="nucleotide sequence ID" value="NZ_BAABBQ010000001.1"/>
</dbReference>
<dbReference type="InterPro" id="IPR015813">
    <property type="entry name" value="Pyrv/PenolPyrv_kinase-like_dom"/>
</dbReference>
<evidence type="ECO:0000256" key="1">
    <source>
        <dbReference type="ARBA" id="ARBA00017446"/>
    </source>
</evidence>
<protein>
    <recommendedName>
        <fullName evidence="1">Isocitrate lyase</fullName>
    </recommendedName>
    <alternativeName>
        <fullName evidence="4">Isocitrase</fullName>
    </alternativeName>
    <alternativeName>
        <fullName evidence="5">Isocitratase</fullName>
    </alternativeName>
</protein>
<proteinExistence type="predicted"/>
<gene>
    <name evidence="6" type="ORF">GCM10022280_01680</name>
</gene>
<dbReference type="SUPFAM" id="SSF51621">
    <property type="entry name" value="Phosphoenolpyruvate/pyruvate domain"/>
    <property type="match status" value="1"/>
</dbReference>
<dbReference type="Gene3D" id="3.20.20.60">
    <property type="entry name" value="Phosphoenolpyruvate-binding domains"/>
    <property type="match status" value="1"/>
</dbReference>
<dbReference type="InterPro" id="IPR039556">
    <property type="entry name" value="ICL/PEPM"/>
</dbReference>
<dbReference type="InterPro" id="IPR040442">
    <property type="entry name" value="Pyrv_kinase-like_dom_sf"/>
</dbReference>
<evidence type="ECO:0000256" key="3">
    <source>
        <dbReference type="ARBA" id="ARBA00023531"/>
    </source>
</evidence>
<dbReference type="NCBIfam" id="NF005074">
    <property type="entry name" value="PRK06498.1"/>
    <property type="match status" value="1"/>
</dbReference>
<keyword evidence="2 6" id="KW-0456">Lyase</keyword>
<dbReference type="InterPro" id="IPR006254">
    <property type="entry name" value="Isocitrate_lyase"/>
</dbReference>
<comment type="caution">
    <text evidence="6">The sequence shown here is derived from an EMBL/GenBank/DDBJ whole genome shotgun (WGS) entry which is preliminary data.</text>
</comment>
<comment type="catalytic activity">
    <reaction evidence="3">
        <text>D-threo-isocitrate = glyoxylate + succinate</text>
        <dbReference type="Rhea" id="RHEA:13245"/>
        <dbReference type="ChEBI" id="CHEBI:15562"/>
        <dbReference type="ChEBI" id="CHEBI:30031"/>
        <dbReference type="ChEBI" id="CHEBI:36655"/>
        <dbReference type="EC" id="4.1.3.1"/>
    </reaction>
</comment>
<dbReference type="PIRSF" id="PIRSF001362">
    <property type="entry name" value="Isocit_lyase"/>
    <property type="match status" value="1"/>
</dbReference>
<evidence type="ECO:0000256" key="5">
    <source>
        <dbReference type="ARBA" id="ARBA00031921"/>
    </source>
</evidence>
<evidence type="ECO:0000313" key="6">
    <source>
        <dbReference type="EMBL" id="GAA4008605.1"/>
    </source>
</evidence>
<sequence>MSYQSQISTAAQLIAGIGDPWRGIDAEAVARMRLQNRFQCGLDIARYTAGIMRQDMAAYDSDPAAYTQSLGCWHGFIAQQKMIAVKKHFGTTKGRYLYLSGWMIAALRSEFGPLPDQSMHEKTSVPALIEEIYTFLRQADSRELSLLFRDLDKAREGGNEVEEKRLLNAIENHETHVVPIIADIDAGFGNAEATYLLAKKMIEAGACALQIENQVSDEKQCGHQDGKVTVPHEDFLAKIRACRYAFLELGVDDGIIVARTDSLGAGLTKQIAFSREPGDLGDQYNGFLDCEEIEDVGQANGDVIINRGGKLLRPRRLPSNLYQFRPGTGEDRCVLDCITSLENGADLIWIETEKPHIEQIAGMVDRIREKVPTAKLAYNNSPSFNWTLNFRQQVYDAWAADGRDVGAYDRARLMSADYDSTELGIEADERIRTFQRDAAKRAGIFHHLITLPTYHTAALSTDNLAREYFGEAGMLGYVRNVQREEIRQGIACVKHQNMSGSDIGDDHKEYFAGEAALKAGGAHNTMNQFAA</sequence>
<dbReference type="EMBL" id="BAABBQ010000001">
    <property type="protein sequence ID" value="GAA4008605.1"/>
    <property type="molecule type" value="Genomic_DNA"/>
</dbReference>
<dbReference type="Pfam" id="PF00463">
    <property type="entry name" value="ICL"/>
    <property type="match status" value="3"/>
</dbReference>
<keyword evidence="7" id="KW-1185">Reference proteome</keyword>
<name>A0ABP7S9T6_9SPHN</name>
<evidence type="ECO:0000256" key="4">
    <source>
        <dbReference type="ARBA" id="ARBA00031022"/>
    </source>
</evidence>
<evidence type="ECO:0000256" key="2">
    <source>
        <dbReference type="ARBA" id="ARBA00023239"/>
    </source>
</evidence>
<dbReference type="PANTHER" id="PTHR21631">
    <property type="entry name" value="ISOCITRATE LYASE/MALATE SYNTHASE"/>
    <property type="match status" value="1"/>
</dbReference>
<organism evidence="6 7">
    <name type="scientific">Sphingomonas swuensis</name>
    <dbReference type="NCBI Taxonomy" id="977800"/>
    <lineage>
        <taxon>Bacteria</taxon>
        <taxon>Pseudomonadati</taxon>
        <taxon>Pseudomonadota</taxon>
        <taxon>Alphaproteobacteria</taxon>
        <taxon>Sphingomonadales</taxon>
        <taxon>Sphingomonadaceae</taxon>
        <taxon>Sphingomonas</taxon>
    </lineage>
</organism>